<evidence type="ECO:0000313" key="3">
    <source>
        <dbReference type="EMBL" id="XDQ50461.1"/>
    </source>
</evidence>
<keyword evidence="2 3" id="KW-0560">Oxidoreductase</keyword>
<dbReference type="EC" id="1.1.1.-" evidence="3"/>
<dbReference type="PANTHER" id="PTHR43975:SF2">
    <property type="entry name" value="EG:BACR7A4.14 PROTEIN-RELATED"/>
    <property type="match status" value="1"/>
</dbReference>
<dbReference type="Gene3D" id="3.40.50.720">
    <property type="entry name" value="NAD(P)-binding Rossmann-like Domain"/>
    <property type="match status" value="1"/>
</dbReference>
<name>A0AB39R721_9ACTN</name>
<protein>
    <submittedName>
        <fullName evidence="3">SDR family NAD(P)-dependent oxidoreductase</fullName>
        <ecNumber evidence="3">1.1.1.-</ecNumber>
    </submittedName>
</protein>
<dbReference type="PANTHER" id="PTHR43975">
    <property type="entry name" value="ZGC:101858"/>
    <property type="match status" value="1"/>
</dbReference>
<comment type="similarity">
    <text evidence="1">Belongs to the short-chain dehydrogenases/reductases (SDR) family.</text>
</comment>
<dbReference type="FunFam" id="3.40.50.720:FF:000084">
    <property type="entry name" value="Short-chain dehydrogenase reductase"/>
    <property type="match status" value="1"/>
</dbReference>
<dbReference type="GO" id="GO:0016491">
    <property type="term" value="F:oxidoreductase activity"/>
    <property type="evidence" value="ECO:0007669"/>
    <property type="project" value="UniProtKB-KW"/>
</dbReference>
<sequence>MTGASSGIGRAVAVSFADAGASVIGVGRNAQALSELSDVHPSIETVRCDVTEEGAPQEIIRAAVERWGRLDVLVNGAGILEMMPLREVTFERVRRVFDTNVTAPSLLAGAALPYLQATRGSIVNIASTFGHRPIAVASHYGASKAAIEHLTRSWALELAPEGIRVNAVAPGPVESGALSASGLPQVEVERIKEAEVARIPLGRRGRPEEIAAWVLRLADPATEWLTGQVLTVDGGLEIT</sequence>
<dbReference type="InterPro" id="IPR036291">
    <property type="entry name" value="NAD(P)-bd_dom_sf"/>
</dbReference>
<dbReference type="RefSeq" id="WP_369243812.1">
    <property type="nucleotide sequence ID" value="NZ_CP163443.1"/>
</dbReference>
<gene>
    <name evidence="3" type="ORF">AB5J53_01425</name>
</gene>
<dbReference type="AlphaFoldDB" id="A0AB39R721"/>
<dbReference type="CDD" id="cd05233">
    <property type="entry name" value="SDR_c"/>
    <property type="match status" value="1"/>
</dbReference>
<dbReference type="SUPFAM" id="SSF51735">
    <property type="entry name" value="NAD(P)-binding Rossmann-fold domains"/>
    <property type="match status" value="1"/>
</dbReference>
<dbReference type="PRINTS" id="PR00081">
    <property type="entry name" value="GDHRDH"/>
</dbReference>
<dbReference type="EMBL" id="CP163443">
    <property type="protein sequence ID" value="XDQ50461.1"/>
    <property type="molecule type" value="Genomic_DNA"/>
</dbReference>
<evidence type="ECO:0000256" key="2">
    <source>
        <dbReference type="ARBA" id="ARBA00023002"/>
    </source>
</evidence>
<dbReference type="InterPro" id="IPR002347">
    <property type="entry name" value="SDR_fam"/>
</dbReference>
<proteinExistence type="inferred from homology"/>
<dbReference type="PROSITE" id="PS00061">
    <property type="entry name" value="ADH_SHORT"/>
    <property type="match status" value="1"/>
</dbReference>
<reference evidence="3" key="1">
    <citation type="submission" date="2024-07" db="EMBL/GenBank/DDBJ databases">
        <authorList>
            <person name="Yu S.T."/>
        </authorList>
    </citation>
    <scope>NUCLEOTIDE SEQUENCE</scope>
    <source>
        <strain evidence="3">R41</strain>
    </source>
</reference>
<dbReference type="InterPro" id="IPR020904">
    <property type="entry name" value="Sc_DH/Rdtase_CS"/>
</dbReference>
<organism evidence="3">
    <name type="scientific">Streptomyces sp. R41</name>
    <dbReference type="NCBI Taxonomy" id="3238632"/>
    <lineage>
        <taxon>Bacteria</taxon>
        <taxon>Bacillati</taxon>
        <taxon>Actinomycetota</taxon>
        <taxon>Actinomycetes</taxon>
        <taxon>Kitasatosporales</taxon>
        <taxon>Streptomycetaceae</taxon>
        <taxon>Streptomyces</taxon>
    </lineage>
</organism>
<evidence type="ECO:0000256" key="1">
    <source>
        <dbReference type="ARBA" id="ARBA00006484"/>
    </source>
</evidence>
<accession>A0AB39R721</accession>
<dbReference type="Pfam" id="PF13561">
    <property type="entry name" value="adh_short_C2"/>
    <property type="match status" value="1"/>
</dbReference>
<dbReference type="PRINTS" id="PR00080">
    <property type="entry name" value="SDRFAMILY"/>
</dbReference>